<accession>A0AA40AVD7</accession>
<feature type="region of interest" description="Disordered" evidence="1">
    <location>
        <begin position="1"/>
        <end position="27"/>
    </location>
</feature>
<organism evidence="2 3">
    <name type="scientific">Lasiosphaeria miniovina</name>
    <dbReference type="NCBI Taxonomy" id="1954250"/>
    <lineage>
        <taxon>Eukaryota</taxon>
        <taxon>Fungi</taxon>
        <taxon>Dikarya</taxon>
        <taxon>Ascomycota</taxon>
        <taxon>Pezizomycotina</taxon>
        <taxon>Sordariomycetes</taxon>
        <taxon>Sordariomycetidae</taxon>
        <taxon>Sordariales</taxon>
        <taxon>Lasiosphaeriaceae</taxon>
        <taxon>Lasiosphaeria</taxon>
    </lineage>
</organism>
<dbReference type="RefSeq" id="XP_060298595.1">
    <property type="nucleotide sequence ID" value="XM_060447908.1"/>
</dbReference>
<feature type="non-terminal residue" evidence="2">
    <location>
        <position position="1"/>
    </location>
</feature>
<dbReference type="GeneID" id="85331178"/>
<dbReference type="AlphaFoldDB" id="A0AA40AVD7"/>
<proteinExistence type="predicted"/>
<evidence type="ECO:0000256" key="1">
    <source>
        <dbReference type="SAM" id="MobiDB-lite"/>
    </source>
</evidence>
<keyword evidence="3" id="KW-1185">Reference proteome</keyword>
<dbReference type="EMBL" id="JAUIRO010000003">
    <property type="protein sequence ID" value="KAK0722671.1"/>
    <property type="molecule type" value="Genomic_DNA"/>
</dbReference>
<evidence type="ECO:0000313" key="2">
    <source>
        <dbReference type="EMBL" id="KAK0722671.1"/>
    </source>
</evidence>
<dbReference type="Proteomes" id="UP001172101">
    <property type="component" value="Unassembled WGS sequence"/>
</dbReference>
<evidence type="ECO:0000313" key="3">
    <source>
        <dbReference type="Proteomes" id="UP001172101"/>
    </source>
</evidence>
<name>A0AA40AVD7_9PEZI</name>
<evidence type="ECO:0008006" key="4">
    <source>
        <dbReference type="Google" id="ProtNLM"/>
    </source>
</evidence>
<reference evidence="2" key="1">
    <citation type="submission" date="2023-06" db="EMBL/GenBank/DDBJ databases">
        <title>Genome-scale phylogeny and comparative genomics of the fungal order Sordariales.</title>
        <authorList>
            <consortium name="Lawrence Berkeley National Laboratory"/>
            <person name="Hensen N."/>
            <person name="Bonometti L."/>
            <person name="Westerberg I."/>
            <person name="Brannstrom I.O."/>
            <person name="Guillou S."/>
            <person name="Cros-Aarteil S."/>
            <person name="Calhoun S."/>
            <person name="Haridas S."/>
            <person name="Kuo A."/>
            <person name="Mondo S."/>
            <person name="Pangilinan J."/>
            <person name="Riley R."/>
            <person name="LaButti K."/>
            <person name="Andreopoulos B."/>
            <person name="Lipzen A."/>
            <person name="Chen C."/>
            <person name="Yanf M."/>
            <person name="Daum C."/>
            <person name="Ng V."/>
            <person name="Clum A."/>
            <person name="Steindorff A."/>
            <person name="Ohm R."/>
            <person name="Martin F."/>
            <person name="Silar P."/>
            <person name="Natvig D."/>
            <person name="Lalanne C."/>
            <person name="Gautier V."/>
            <person name="Ament-velasquez S.L."/>
            <person name="Kruys A."/>
            <person name="Hutchinson M.I."/>
            <person name="Powell A.J."/>
            <person name="Barry K."/>
            <person name="Miller A.N."/>
            <person name="Grigoriev I.V."/>
            <person name="Debuchy R."/>
            <person name="Gladieux P."/>
            <person name="Thoren M.H."/>
            <person name="Johannesson H."/>
        </authorList>
    </citation>
    <scope>NUCLEOTIDE SEQUENCE</scope>
    <source>
        <strain evidence="2">SMH2392-1A</strain>
    </source>
</reference>
<protein>
    <recommendedName>
        <fullName evidence="4">C2H2-type domain-containing protein</fullName>
    </recommendedName>
</protein>
<gene>
    <name evidence="2" type="ORF">B0T26DRAFT_870690</name>
</gene>
<dbReference type="PANTHER" id="PTHR38166">
    <property type="entry name" value="C2H2-TYPE DOMAIN-CONTAINING PROTEIN-RELATED"/>
    <property type="match status" value="1"/>
</dbReference>
<sequence length="99" mass="10890">MGGDGHDSDADDGDDEERNKQSVPTLGDCPKGGLACIFFKRYPASENLSGACLGPGWPSVHRVKEHIYRIHMQKGSPCPRCREVFDTSGHLDLHLQQNV</sequence>
<dbReference type="PANTHER" id="PTHR38166:SF1">
    <property type="entry name" value="C2H2-TYPE DOMAIN-CONTAINING PROTEIN"/>
    <property type="match status" value="1"/>
</dbReference>
<comment type="caution">
    <text evidence="2">The sequence shown here is derived from an EMBL/GenBank/DDBJ whole genome shotgun (WGS) entry which is preliminary data.</text>
</comment>